<proteinExistence type="predicted"/>
<feature type="compositionally biased region" description="Gly residues" evidence="1">
    <location>
        <begin position="317"/>
        <end position="328"/>
    </location>
</feature>
<feature type="region of interest" description="Disordered" evidence="1">
    <location>
        <begin position="294"/>
        <end position="331"/>
    </location>
</feature>
<gene>
    <name evidence="2" type="ORF">C8F04DRAFT_1360483</name>
</gene>
<feature type="region of interest" description="Disordered" evidence="1">
    <location>
        <begin position="438"/>
        <end position="479"/>
    </location>
</feature>
<accession>A0AAD6SQF9</accession>
<evidence type="ECO:0000313" key="3">
    <source>
        <dbReference type="Proteomes" id="UP001218188"/>
    </source>
</evidence>
<organism evidence="2 3">
    <name type="scientific">Mycena alexandri</name>
    <dbReference type="NCBI Taxonomy" id="1745969"/>
    <lineage>
        <taxon>Eukaryota</taxon>
        <taxon>Fungi</taxon>
        <taxon>Dikarya</taxon>
        <taxon>Basidiomycota</taxon>
        <taxon>Agaricomycotina</taxon>
        <taxon>Agaricomycetes</taxon>
        <taxon>Agaricomycetidae</taxon>
        <taxon>Agaricales</taxon>
        <taxon>Marasmiineae</taxon>
        <taxon>Mycenaceae</taxon>
        <taxon>Mycena</taxon>
    </lineage>
</organism>
<comment type="caution">
    <text evidence="2">The sequence shown here is derived from an EMBL/GenBank/DDBJ whole genome shotgun (WGS) entry which is preliminary data.</text>
</comment>
<reference evidence="2" key="1">
    <citation type="submission" date="2023-03" db="EMBL/GenBank/DDBJ databases">
        <title>Massive genome expansion in bonnet fungi (Mycena s.s.) driven by repeated elements and novel gene families across ecological guilds.</title>
        <authorList>
            <consortium name="Lawrence Berkeley National Laboratory"/>
            <person name="Harder C.B."/>
            <person name="Miyauchi S."/>
            <person name="Viragh M."/>
            <person name="Kuo A."/>
            <person name="Thoen E."/>
            <person name="Andreopoulos B."/>
            <person name="Lu D."/>
            <person name="Skrede I."/>
            <person name="Drula E."/>
            <person name="Henrissat B."/>
            <person name="Morin E."/>
            <person name="Kohler A."/>
            <person name="Barry K."/>
            <person name="LaButti K."/>
            <person name="Morin E."/>
            <person name="Salamov A."/>
            <person name="Lipzen A."/>
            <person name="Mereny Z."/>
            <person name="Hegedus B."/>
            <person name="Baldrian P."/>
            <person name="Stursova M."/>
            <person name="Weitz H."/>
            <person name="Taylor A."/>
            <person name="Grigoriev I.V."/>
            <person name="Nagy L.G."/>
            <person name="Martin F."/>
            <person name="Kauserud H."/>
        </authorList>
    </citation>
    <scope>NUCLEOTIDE SEQUENCE</scope>
    <source>
        <strain evidence="2">CBHHK200</strain>
    </source>
</reference>
<dbReference type="AlphaFoldDB" id="A0AAD6SQF9"/>
<name>A0AAD6SQF9_9AGAR</name>
<evidence type="ECO:0000256" key="1">
    <source>
        <dbReference type="SAM" id="MobiDB-lite"/>
    </source>
</evidence>
<protein>
    <submittedName>
        <fullName evidence="2">Uncharacterized protein</fullName>
    </submittedName>
</protein>
<dbReference type="EMBL" id="JARJCM010000078">
    <property type="protein sequence ID" value="KAJ7031844.1"/>
    <property type="molecule type" value="Genomic_DNA"/>
</dbReference>
<sequence length="534" mass="55439">MALSVVQTFKTKSNLKSLTGGGCTTQVKRADVWCRASSSMECVEDEAVTGVCLGPSSRMRLAPGGGFKAGDRRRMEGSAEALAPVALASFKYCLGRANAPHPPSAASNKKRAPFNSTASGCVKAEVDGADPDWVRSLAERFRLTPSSGSSIVITNPKRSAPACAPTDAHLCPPACNQLVLVLSTRPLAHHQLPLPLHPHTRGLRKSFWIRAASSKIALSSRPRSRCTLCAWQLHLNAAALARDWARSAAFSVPASYSCPSAPEVVSPRCAKARRVLASAAAVLVLPRVQSLGTGATHAQPRRARARALSRPVAARTGGAGRSGDGQSGMSGSRHAACGVRIPIALDAANRIALDVTATARYLVCGSASKPCGAARGTQTYISRTSGSLKPSSLRRLHAGYVHTTFVAHPIPALGPPALRPPALDVAADNEEDVGKMDVAGGEADGNAEEEVQHAPGYSDRMHEEDGNGERGTGRLHGSGSAMRARGLGCAAHACGAGVPSGDGGGFTIYAHAALARRPGLKPPFTRATLRASGL</sequence>
<keyword evidence="3" id="KW-1185">Reference proteome</keyword>
<dbReference type="Proteomes" id="UP001218188">
    <property type="component" value="Unassembled WGS sequence"/>
</dbReference>
<evidence type="ECO:0000313" key="2">
    <source>
        <dbReference type="EMBL" id="KAJ7031844.1"/>
    </source>
</evidence>
<feature type="compositionally biased region" description="Basic and acidic residues" evidence="1">
    <location>
        <begin position="459"/>
        <end position="472"/>
    </location>
</feature>